<gene>
    <name evidence="1" type="ORF">F4821DRAFT_252392</name>
</gene>
<comment type="caution">
    <text evidence="1">The sequence shown here is derived from an EMBL/GenBank/DDBJ whole genome shotgun (WGS) entry which is preliminary data.</text>
</comment>
<keyword evidence="2" id="KW-1185">Reference proteome</keyword>
<name>A0ACC0CI62_9PEZI</name>
<sequence length="51" mass="6012">MEEIIVGSKIAVGPCEHWFHRECVGPWYRWGSLNCPYCRRKSLWLAYKVGV</sequence>
<accession>A0ACC0CI62</accession>
<organism evidence="1 2">
    <name type="scientific">Hypoxylon rubiginosum</name>
    <dbReference type="NCBI Taxonomy" id="110542"/>
    <lineage>
        <taxon>Eukaryota</taxon>
        <taxon>Fungi</taxon>
        <taxon>Dikarya</taxon>
        <taxon>Ascomycota</taxon>
        <taxon>Pezizomycotina</taxon>
        <taxon>Sordariomycetes</taxon>
        <taxon>Xylariomycetidae</taxon>
        <taxon>Xylariales</taxon>
        <taxon>Hypoxylaceae</taxon>
        <taxon>Hypoxylon</taxon>
    </lineage>
</organism>
<evidence type="ECO:0000313" key="2">
    <source>
        <dbReference type="Proteomes" id="UP001497680"/>
    </source>
</evidence>
<proteinExistence type="predicted"/>
<reference evidence="1 2" key="1">
    <citation type="journal article" date="2022" name="New Phytol.">
        <title>Ecological generalism drives hyperdiversity of secondary metabolite gene clusters in xylarialean endophytes.</title>
        <authorList>
            <person name="Franco M.E.E."/>
            <person name="Wisecaver J.H."/>
            <person name="Arnold A.E."/>
            <person name="Ju Y.M."/>
            <person name="Slot J.C."/>
            <person name="Ahrendt S."/>
            <person name="Moore L.P."/>
            <person name="Eastman K.E."/>
            <person name="Scott K."/>
            <person name="Konkel Z."/>
            <person name="Mondo S.J."/>
            <person name="Kuo A."/>
            <person name="Hayes R.D."/>
            <person name="Haridas S."/>
            <person name="Andreopoulos B."/>
            <person name="Riley R."/>
            <person name="LaButti K."/>
            <person name="Pangilinan J."/>
            <person name="Lipzen A."/>
            <person name="Amirebrahimi M."/>
            <person name="Yan J."/>
            <person name="Adam C."/>
            <person name="Keymanesh K."/>
            <person name="Ng V."/>
            <person name="Louie K."/>
            <person name="Northen T."/>
            <person name="Drula E."/>
            <person name="Henrissat B."/>
            <person name="Hsieh H.M."/>
            <person name="Youens-Clark K."/>
            <person name="Lutzoni F."/>
            <person name="Miadlikowska J."/>
            <person name="Eastwood D.C."/>
            <person name="Hamelin R.C."/>
            <person name="Grigoriev I.V."/>
            <person name="U'Ren J.M."/>
        </authorList>
    </citation>
    <scope>NUCLEOTIDE SEQUENCE [LARGE SCALE GENOMIC DNA]</scope>
    <source>
        <strain evidence="1 2">ER1909</strain>
    </source>
</reference>
<dbReference type="Proteomes" id="UP001497680">
    <property type="component" value="Unassembled WGS sequence"/>
</dbReference>
<evidence type="ECO:0000313" key="1">
    <source>
        <dbReference type="EMBL" id="KAI6080088.1"/>
    </source>
</evidence>
<protein>
    <submittedName>
        <fullName evidence="1">Uncharacterized protein</fullName>
    </submittedName>
</protein>
<feature type="non-terminal residue" evidence="1">
    <location>
        <position position="51"/>
    </location>
</feature>
<dbReference type="EMBL" id="MU394537">
    <property type="protein sequence ID" value="KAI6080088.1"/>
    <property type="molecule type" value="Genomic_DNA"/>
</dbReference>